<feature type="region of interest" description="Disordered" evidence="1">
    <location>
        <begin position="1"/>
        <end position="26"/>
    </location>
</feature>
<comment type="caution">
    <text evidence="2">The sequence shown here is derived from an EMBL/GenBank/DDBJ whole genome shotgun (WGS) entry which is preliminary data.</text>
</comment>
<dbReference type="AlphaFoldDB" id="A0A4R7C1Q5"/>
<sequence>MTTPAIHSDPKVRPKHRRDDPPGVALPSLGVSSLDCGLPSGVGRFFGSILPTTLPSLPGTGRVVFSREAC</sequence>
<feature type="compositionally biased region" description="Basic and acidic residues" evidence="1">
    <location>
        <begin position="8"/>
        <end position="21"/>
    </location>
</feature>
<keyword evidence="3" id="KW-1185">Reference proteome</keyword>
<dbReference type="Proteomes" id="UP000295122">
    <property type="component" value="Unassembled WGS sequence"/>
</dbReference>
<evidence type="ECO:0000313" key="3">
    <source>
        <dbReference type="Proteomes" id="UP000295122"/>
    </source>
</evidence>
<organism evidence="2 3">
    <name type="scientific">Enterovirga rhinocerotis</name>
    <dbReference type="NCBI Taxonomy" id="1339210"/>
    <lineage>
        <taxon>Bacteria</taxon>
        <taxon>Pseudomonadati</taxon>
        <taxon>Pseudomonadota</taxon>
        <taxon>Alphaproteobacteria</taxon>
        <taxon>Hyphomicrobiales</taxon>
        <taxon>Methylobacteriaceae</taxon>
        <taxon>Enterovirga</taxon>
    </lineage>
</organism>
<accession>A0A4R7C1Q5</accession>
<protein>
    <submittedName>
        <fullName evidence="2">Uncharacterized protein</fullName>
    </submittedName>
</protein>
<proteinExistence type="predicted"/>
<evidence type="ECO:0000256" key="1">
    <source>
        <dbReference type="SAM" id="MobiDB-lite"/>
    </source>
</evidence>
<name>A0A4R7C1Q5_9HYPH</name>
<evidence type="ECO:0000313" key="2">
    <source>
        <dbReference type="EMBL" id="TDR90326.1"/>
    </source>
</evidence>
<dbReference type="EMBL" id="SNZR01000013">
    <property type="protein sequence ID" value="TDR90326.1"/>
    <property type="molecule type" value="Genomic_DNA"/>
</dbReference>
<gene>
    <name evidence="2" type="ORF">EV668_3174</name>
</gene>
<reference evidence="2 3" key="1">
    <citation type="submission" date="2019-03" db="EMBL/GenBank/DDBJ databases">
        <title>Genomic Encyclopedia of Type Strains, Phase IV (KMG-IV): sequencing the most valuable type-strain genomes for metagenomic binning, comparative biology and taxonomic classification.</title>
        <authorList>
            <person name="Goeker M."/>
        </authorList>
    </citation>
    <scope>NUCLEOTIDE SEQUENCE [LARGE SCALE GENOMIC DNA]</scope>
    <source>
        <strain evidence="2 3">DSM 25903</strain>
    </source>
</reference>